<reference evidence="1 2" key="1">
    <citation type="submission" date="2017-02" db="EMBL/GenBank/DDBJ databases">
        <authorList>
            <person name="Peterson S.W."/>
        </authorList>
    </citation>
    <scope>NUCLEOTIDE SEQUENCE [LARGE SCALE GENOMIC DNA]</scope>
    <source>
        <strain evidence="1 2">LMG 22410</strain>
    </source>
</reference>
<evidence type="ECO:0000313" key="2">
    <source>
        <dbReference type="Proteomes" id="UP000195787"/>
    </source>
</evidence>
<keyword evidence="1" id="KW-0378">Hydrolase</keyword>
<proteinExistence type="predicted"/>
<dbReference type="PANTHER" id="PTHR10000:SF8">
    <property type="entry name" value="HAD SUPERFAMILY HYDROLASE-LIKE, TYPE 3"/>
    <property type="match status" value="1"/>
</dbReference>
<name>A0A1R4G8M0_9MICO</name>
<dbReference type="PANTHER" id="PTHR10000">
    <property type="entry name" value="PHOSPHOSERINE PHOSPHATASE"/>
    <property type="match status" value="1"/>
</dbReference>
<dbReference type="GO" id="GO:0016791">
    <property type="term" value="F:phosphatase activity"/>
    <property type="evidence" value="ECO:0007669"/>
    <property type="project" value="UniProtKB-ARBA"/>
</dbReference>
<dbReference type="RefSeq" id="WP_086992385.1">
    <property type="nucleotide sequence ID" value="NZ_FUHU01000041.1"/>
</dbReference>
<evidence type="ECO:0000313" key="1">
    <source>
        <dbReference type="EMBL" id="SJM64519.1"/>
    </source>
</evidence>
<dbReference type="GO" id="GO:0005829">
    <property type="term" value="C:cytosol"/>
    <property type="evidence" value="ECO:0007669"/>
    <property type="project" value="TreeGrafter"/>
</dbReference>
<keyword evidence="2" id="KW-1185">Reference proteome</keyword>
<dbReference type="InterPro" id="IPR023214">
    <property type="entry name" value="HAD_sf"/>
</dbReference>
<dbReference type="GeneID" id="303173518"/>
<dbReference type="InterPro" id="IPR006379">
    <property type="entry name" value="HAD-SF_hydro_IIB"/>
</dbReference>
<dbReference type="NCBIfam" id="TIGR01484">
    <property type="entry name" value="HAD-SF-IIB"/>
    <property type="match status" value="1"/>
</dbReference>
<dbReference type="GO" id="GO:0000287">
    <property type="term" value="F:magnesium ion binding"/>
    <property type="evidence" value="ECO:0007669"/>
    <property type="project" value="TreeGrafter"/>
</dbReference>
<gene>
    <name evidence="1" type="ORF">CZ674_09885</name>
</gene>
<dbReference type="Gene3D" id="3.40.50.1000">
    <property type="entry name" value="HAD superfamily/HAD-like"/>
    <property type="match status" value="1"/>
</dbReference>
<dbReference type="Gene3D" id="3.30.1240.10">
    <property type="match status" value="1"/>
</dbReference>
<protein>
    <submittedName>
        <fullName evidence="1">HAD-superfamily hydrolase, subfamily IIB</fullName>
    </submittedName>
</protein>
<dbReference type="InterPro" id="IPR036412">
    <property type="entry name" value="HAD-like_sf"/>
</dbReference>
<sequence length="271" mass="29599">MTARRLVALDVDGTIVHEDNTLSRSVYDTIREVGAAGHEIVIATGRSYGATFEVCHRLDIRPAYLVCANGAQVMRLAHPESDGEDAYVSDRVEVFDAGPVLERVRERFPEGNYMVENGQGVRRYTNENLGWDISAGERVPFERLAEEPAMRVVVESPSHDAEEFLAIVDGMGLHRVSYTVGFSSWLDISPDGVNKSTGLDYVIEKLGIARDRVFSAGDGRNDIEMLQWTAAGGGVAVSMGQAPKVVHDAANQRTGDVLEDGLVDALRTHVL</sequence>
<dbReference type="OrthoDB" id="3180855at2"/>
<dbReference type="Proteomes" id="UP000195787">
    <property type="component" value="Unassembled WGS sequence"/>
</dbReference>
<dbReference type="EMBL" id="FUHU01000041">
    <property type="protein sequence ID" value="SJM64519.1"/>
    <property type="molecule type" value="Genomic_DNA"/>
</dbReference>
<organism evidence="1 2">
    <name type="scientific">Agrococcus casei LMG 22410</name>
    <dbReference type="NCBI Taxonomy" id="1255656"/>
    <lineage>
        <taxon>Bacteria</taxon>
        <taxon>Bacillati</taxon>
        <taxon>Actinomycetota</taxon>
        <taxon>Actinomycetes</taxon>
        <taxon>Micrococcales</taxon>
        <taxon>Microbacteriaceae</taxon>
        <taxon>Agrococcus</taxon>
    </lineage>
</organism>
<accession>A0A1R4G8M0</accession>
<dbReference type="SUPFAM" id="SSF56784">
    <property type="entry name" value="HAD-like"/>
    <property type="match status" value="1"/>
</dbReference>
<dbReference type="AlphaFoldDB" id="A0A1R4G8M0"/>
<dbReference type="Pfam" id="PF08282">
    <property type="entry name" value="Hydrolase_3"/>
    <property type="match status" value="1"/>
</dbReference>